<dbReference type="EMBL" id="JARBDR010000337">
    <property type="protein sequence ID" value="KAJ8314479.1"/>
    <property type="molecule type" value="Genomic_DNA"/>
</dbReference>
<protein>
    <submittedName>
        <fullName evidence="1">Uncharacterized protein</fullName>
    </submittedName>
</protein>
<evidence type="ECO:0000313" key="1">
    <source>
        <dbReference type="EMBL" id="KAJ8314473.1"/>
    </source>
</evidence>
<evidence type="ECO:0000313" key="3">
    <source>
        <dbReference type="Proteomes" id="UP001217089"/>
    </source>
</evidence>
<comment type="caution">
    <text evidence="1">The sequence shown here is derived from an EMBL/GenBank/DDBJ whole genome shotgun (WGS) entry which is preliminary data.</text>
</comment>
<reference evidence="1 3" key="1">
    <citation type="submission" date="2022-12" db="EMBL/GenBank/DDBJ databases">
        <title>Chromosome-level genome of Tegillarca granosa.</title>
        <authorList>
            <person name="Kim J."/>
        </authorList>
    </citation>
    <scope>NUCLEOTIDE SEQUENCE [LARGE SCALE GENOMIC DNA]</scope>
    <source>
        <strain evidence="1">Teg-2019</strain>
        <tissue evidence="1">Adductor muscle</tissue>
    </source>
</reference>
<keyword evidence="3" id="KW-1185">Reference proteome</keyword>
<name>A0ABQ9FFN0_TEGGR</name>
<accession>A0ABQ9FFN0</accession>
<sequence length="88" mass="10214">MQLTNTPPEIGPENEKLKEIDDFTYLGNIISKNNATEKDNTNRDKKTRAVFHQLNLVWRSRNIKTKIKIFKSSVLSVLLRVLESDAER</sequence>
<dbReference type="EMBL" id="JARBDR010000337">
    <property type="protein sequence ID" value="KAJ8314473.1"/>
    <property type="molecule type" value="Genomic_DNA"/>
</dbReference>
<organism evidence="1 3">
    <name type="scientific">Tegillarca granosa</name>
    <name type="common">Malaysian cockle</name>
    <name type="synonym">Anadara granosa</name>
    <dbReference type="NCBI Taxonomy" id="220873"/>
    <lineage>
        <taxon>Eukaryota</taxon>
        <taxon>Metazoa</taxon>
        <taxon>Spiralia</taxon>
        <taxon>Lophotrochozoa</taxon>
        <taxon>Mollusca</taxon>
        <taxon>Bivalvia</taxon>
        <taxon>Autobranchia</taxon>
        <taxon>Pteriomorphia</taxon>
        <taxon>Arcoida</taxon>
        <taxon>Arcoidea</taxon>
        <taxon>Arcidae</taxon>
        <taxon>Tegillarca</taxon>
    </lineage>
</organism>
<dbReference type="Proteomes" id="UP001217089">
    <property type="component" value="Unassembled WGS sequence"/>
</dbReference>
<proteinExistence type="predicted"/>
<evidence type="ECO:0000313" key="2">
    <source>
        <dbReference type="EMBL" id="KAJ8314479.1"/>
    </source>
</evidence>
<gene>
    <name evidence="1" type="ORF">KUTeg_006623</name>
    <name evidence="2" type="ORF">KUTeg_006629</name>
</gene>